<dbReference type="PROSITE" id="PS51808">
    <property type="entry name" value="CHCH"/>
    <property type="match status" value="1"/>
</dbReference>
<dbReference type="Proteomes" id="UP000738325">
    <property type="component" value="Unassembled WGS sequence"/>
</dbReference>
<dbReference type="Gene3D" id="1.10.287.1130">
    <property type="entry name" value="CytochromE C oxidase copper chaperone"/>
    <property type="match status" value="1"/>
</dbReference>
<sequence length="140" mass="15904">MSTESKPNVSRGNNTTVSSATLYPAEKTATAEGGASPSSRGQRKRHDHIQTSDEELKKFNKGYHAKAQSQYMDPCQAQTKASIKCMDDNNYDKRKCTRFFKDYSDCKKKWMASLREERRKKNLGIVDDDETPEIKKDAVS</sequence>
<proteinExistence type="predicted"/>
<feature type="compositionally biased region" description="Polar residues" evidence="5">
    <location>
        <begin position="1"/>
        <end position="21"/>
    </location>
</feature>
<feature type="region of interest" description="Disordered" evidence="5">
    <location>
        <begin position="1"/>
        <end position="70"/>
    </location>
</feature>
<dbReference type="OrthoDB" id="9971592at2759"/>
<organism evidence="6 7">
    <name type="scientific">Dissophora globulifera</name>
    <dbReference type="NCBI Taxonomy" id="979702"/>
    <lineage>
        <taxon>Eukaryota</taxon>
        <taxon>Fungi</taxon>
        <taxon>Fungi incertae sedis</taxon>
        <taxon>Mucoromycota</taxon>
        <taxon>Mortierellomycotina</taxon>
        <taxon>Mortierellomycetes</taxon>
        <taxon>Mortierellales</taxon>
        <taxon>Mortierellaceae</taxon>
        <taxon>Dissophora</taxon>
    </lineage>
</organism>
<dbReference type="EMBL" id="JAAAIP010000044">
    <property type="protein sequence ID" value="KAG0327970.1"/>
    <property type="molecule type" value="Genomic_DNA"/>
</dbReference>
<dbReference type="PANTHER" id="PTHR46811:SF1">
    <property type="entry name" value="COILED-COIL-HELIX-COILED-COIL-HELIX DOMAIN-CONTAINING PROTEIN 7"/>
    <property type="match status" value="1"/>
</dbReference>
<evidence type="ECO:0000256" key="3">
    <source>
        <dbReference type="ARBA" id="ARBA00023128"/>
    </source>
</evidence>
<evidence type="ECO:0000313" key="6">
    <source>
        <dbReference type="EMBL" id="KAG0327970.1"/>
    </source>
</evidence>
<comment type="subcellular location">
    <subcellularLocation>
        <location evidence="2">Mitochondrion intermembrane space</location>
    </subcellularLocation>
</comment>
<keyword evidence="7" id="KW-1185">Reference proteome</keyword>
<dbReference type="SUPFAM" id="SSF47072">
    <property type="entry name" value="Cysteine alpha-hairpin motif"/>
    <property type="match status" value="1"/>
</dbReference>
<evidence type="ECO:0000256" key="1">
    <source>
        <dbReference type="ARBA" id="ARBA00003875"/>
    </source>
</evidence>
<gene>
    <name evidence="6" type="primary">COX23</name>
    <name evidence="6" type="ORF">BGZ99_006469</name>
</gene>
<protein>
    <submittedName>
        <fullName evidence="6">Mitochondrial copper homeostasis protein</fullName>
    </submittedName>
</protein>
<name>A0A9P6RTV6_9FUNG</name>
<dbReference type="PANTHER" id="PTHR46811">
    <property type="entry name" value="COILED-COIL-HELIX-COILED-COIL-HELIX DOMAIN-CONTAINING PROTEIN 7"/>
    <property type="match status" value="1"/>
</dbReference>
<evidence type="ECO:0000256" key="2">
    <source>
        <dbReference type="ARBA" id="ARBA00004569"/>
    </source>
</evidence>
<evidence type="ECO:0000256" key="4">
    <source>
        <dbReference type="ARBA" id="ARBA00023157"/>
    </source>
</evidence>
<reference evidence="6" key="1">
    <citation type="journal article" date="2020" name="Fungal Divers.">
        <title>Resolving the Mortierellaceae phylogeny through synthesis of multi-gene phylogenetics and phylogenomics.</title>
        <authorList>
            <person name="Vandepol N."/>
            <person name="Liber J."/>
            <person name="Desiro A."/>
            <person name="Na H."/>
            <person name="Kennedy M."/>
            <person name="Barry K."/>
            <person name="Grigoriev I.V."/>
            <person name="Miller A.N."/>
            <person name="O'Donnell K."/>
            <person name="Stajich J.E."/>
            <person name="Bonito G."/>
        </authorList>
    </citation>
    <scope>NUCLEOTIDE SEQUENCE</scope>
    <source>
        <strain evidence="6">REB-010B</strain>
    </source>
</reference>
<keyword evidence="3" id="KW-0496">Mitochondrion</keyword>
<dbReference type="GO" id="GO:0033108">
    <property type="term" value="P:mitochondrial respiratory chain complex assembly"/>
    <property type="evidence" value="ECO:0007669"/>
    <property type="project" value="TreeGrafter"/>
</dbReference>
<dbReference type="InterPro" id="IPR051040">
    <property type="entry name" value="COX23"/>
</dbReference>
<feature type="region of interest" description="Disordered" evidence="5">
    <location>
        <begin position="119"/>
        <end position="140"/>
    </location>
</feature>
<dbReference type="InterPro" id="IPR009069">
    <property type="entry name" value="Cys_alpha_HP_mot_SF"/>
</dbReference>
<comment type="function">
    <text evidence="1">Required for the assembly of cytochrome c oxidase.</text>
</comment>
<dbReference type="AlphaFoldDB" id="A0A9P6RTV6"/>
<dbReference type="GO" id="GO:0005758">
    <property type="term" value="C:mitochondrial intermembrane space"/>
    <property type="evidence" value="ECO:0007669"/>
    <property type="project" value="UniProtKB-SubCell"/>
</dbReference>
<accession>A0A9P6RTV6</accession>
<comment type="caution">
    <text evidence="6">The sequence shown here is derived from an EMBL/GenBank/DDBJ whole genome shotgun (WGS) entry which is preliminary data.</text>
</comment>
<keyword evidence="4" id="KW-1015">Disulfide bond</keyword>
<evidence type="ECO:0000313" key="7">
    <source>
        <dbReference type="Proteomes" id="UP000738325"/>
    </source>
</evidence>
<evidence type="ECO:0000256" key="5">
    <source>
        <dbReference type="SAM" id="MobiDB-lite"/>
    </source>
</evidence>
<feature type="compositionally biased region" description="Basic and acidic residues" evidence="5">
    <location>
        <begin position="48"/>
        <end position="58"/>
    </location>
</feature>